<evidence type="ECO:0000259" key="3">
    <source>
        <dbReference type="Pfam" id="PF17898"/>
    </source>
</evidence>
<protein>
    <submittedName>
        <fullName evidence="4">Spore gernimation protein GerD</fullName>
    </submittedName>
</protein>
<dbReference type="AlphaFoldDB" id="A0A859FA97"/>
<dbReference type="Proteomes" id="UP000318138">
    <property type="component" value="Chromosome"/>
</dbReference>
<dbReference type="EMBL" id="CP041372">
    <property type="protein sequence ID" value="QKS69820.1"/>
    <property type="molecule type" value="Genomic_DNA"/>
</dbReference>
<evidence type="ECO:0000256" key="1">
    <source>
        <dbReference type="SAM" id="MobiDB-lite"/>
    </source>
</evidence>
<keyword evidence="5" id="KW-1185">Reference proteome</keyword>
<evidence type="ECO:0000256" key="2">
    <source>
        <dbReference type="SAM" id="SignalP"/>
    </source>
</evidence>
<keyword evidence="2" id="KW-0732">Signal</keyword>
<dbReference type="Pfam" id="PF17898">
    <property type="entry name" value="GerD"/>
    <property type="match status" value="1"/>
</dbReference>
<feature type="domain" description="Spore germination GerD central core" evidence="3">
    <location>
        <begin position="62"/>
        <end position="174"/>
    </location>
</feature>
<dbReference type="KEGG" id="psua:FLK61_23825"/>
<organism evidence="4 5">
    <name type="scientific">Paenalkalicoccus suaedae</name>
    <dbReference type="NCBI Taxonomy" id="2592382"/>
    <lineage>
        <taxon>Bacteria</taxon>
        <taxon>Bacillati</taxon>
        <taxon>Bacillota</taxon>
        <taxon>Bacilli</taxon>
        <taxon>Bacillales</taxon>
        <taxon>Bacillaceae</taxon>
        <taxon>Paenalkalicoccus</taxon>
    </lineage>
</organism>
<evidence type="ECO:0000313" key="5">
    <source>
        <dbReference type="Proteomes" id="UP000318138"/>
    </source>
</evidence>
<dbReference type="PROSITE" id="PS51257">
    <property type="entry name" value="PROKAR_LIPOPROTEIN"/>
    <property type="match status" value="1"/>
</dbReference>
<reference evidence="5" key="1">
    <citation type="submission" date="2019-07" db="EMBL/GenBank/DDBJ databases">
        <title>Bacillus alkalisoli sp. nov. isolated from saline soil.</title>
        <authorList>
            <person name="Sun J.-Q."/>
            <person name="Xu L."/>
        </authorList>
    </citation>
    <scope>NUCLEOTIDE SEQUENCE [LARGE SCALE GENOMIC DNA]</scope>
    <source>
        <strain evidence="5">M4U3P1</strain>
    </source>
</reference>
<sequence length="237" mass="25696">MRKVWIACCIVVLLTGCAAMEEKSSSPDYEETKKMMVDMLHTEDGKKALQEVLSEDSMRETLVMDDAFVAQTVQKTLASEEGKEYWSEVMKDPEFAKTFATQIKDENEQLLKGLMKDPEYQQMMENILMDPQMEQNYMSLLATPPYRQQIQVIVGEAMESPLFMARVSSILEEIAKKQLVPEQSGQGNDGGGSGGGGDSGGSSGDNGLSDESSQGGGTGESGTSPEEDSGMGMDIGG</sequence>
<dbReference type="InterPro" id="IPR041262">
    <property type="entry name" value="GerD_central"/>
</dbReference>
<dbReference type="NCBIfam" id="NF040801">
    <property type="entry name" value="spore_GerD"/>
    <property type="match status" value="1"/>
</dbReference>
<feature type="chain" id="PRO_5038843569" evidence="2">
    <location>
        <begin position="21"/>
        <end position="237"/>
    </location>
</feature>
<accession>A0A859FA97</accession>
<feature type="signal peptide" evidence="2">
    <location>
        <begin position="1"/>
        <end position="20"/>
    </location>
</feature>
<dbReference type="RefSeq" id="WP_176007865.1">
    <property type="nucleotide sequence ID" value="NZ_CP041372.2"/>
</dbReference>
<feature type="compositionally biased region" description="Gly residues" evidence="1">
    <location>
        <begin position="187"/>
        <end position="204"/>
    </location>
</feature>
<gene>
    <name evidence="4" type="ORF">FLK61_23825</name>
</gene>
<evidence type="ECO:0000313" key="4">
    <source>
        <dbReference type="EMBL" id="QKS69820.1"/>
    </source>
</evidence>
<name>A0A859FA97_9BACI</name>
<proteinExistence type="predicted"/>
<feature type="region of interest" description="Disordered" evidence="1">
    <location>
        <begin position="181"/>
        <end position="237"/>
    </location>
</feature>